<sequence>MAIRYLNHPFAMQYDHPGSMGIIKADILRSYTRRCIMPLFGLKGGEGHEMAINLDEINKSKAGNEIEVKYEDQVEFIEIHDELEEDGVIEVEDGEEEDEYNTGSNASGM</sequence>
<dbReference type="EMBL" id="GL945430">
    <property type="protein sequence ID" value="EGO28293.1"/>
    <property type="molecule type" value="Genomic_DNA"/>
</dbReference>
<dbReference type="HOGENOM" id="CLU_2185544_0_0_1"/>
<dbReference type="GeneID" id="18812606"/>
<proteinExistence type="predicted"/>
<name>F8NJY1_SERL9</name>
<dbReference type="Proteomes" id="UP000008064">
    <property type="component" value="Unassembled WGS sequence"/>
</dbReference>
<organism>
    <name type="scientific">Serpula lacrymans var. lacrymans (strain S7.9)</name>
    <name type="common">Dry rot fungus</name>
    <dbReference type="NCBI Taxonomy" id="578457"/>
    <lineage>
        <taxon>Eukaryota</taxon>
        <taxon>Fungi</taxon>
        <taxon>Dikarya</taxon>
        <taxon>Basidiomycota</taxon>
        <taxon>Agaricomycotina</taxon>
        <taxon>Agaricomycetes</taxon>
        <taxon>Agaricomycetidae</taxon>
        <taxon>Boletales</taxon>
        <taxon>Coniophorineae</taxon>
        <taxon>Serpulaceae</taxon>
        <taxon>Serpula</taxon>
    </lineage>
</organism>
<evidence type="ECO:0000256" key="1">
    <source>
        <dbReference type="SAM" id="MobiDB-lite"/>
    </source>
</evidence>
<feature type="compositionally biased region" description="Acidic residues" evidence="1">
    <location>
        <begin position="90"/>
        <end position="100"/>
    </location>
</feature>
<protein>
    <submittedName>
        <fullName evidence="2">Uncharacterized protein</fullName>
    </submittedName>
</protein>
<evidence type="ECO:0000313" key="2">
    <source>
        <dbReference type="EMBL" id="EGO28293.1"/>
    </source>
</evidence>
<accession>F8NJY1</accession>
<feature type="region of interest" description="Disordered" evidence="1">
    <location>
        <begin position="90"/>
        <end position="109"/>
    </location>
</feature>
<dbReference type="RefSeq" id="XP_007314492.1">
    <property type="nucleotide sequence ID" value="XM_007314430.1"/>
</dbReference>
<gene>
    <name evidence="2" type="ORF">SERLADRAFT_405893</name>
</gene>
<dbReference type="AlphaFoldDB" id="F8NJY1"/>
<dbReference type="KEGG" id="sla:SERLADRAFT_405893"/>
<reference evidence="2" key="1">
    <citation type="submission" date="2011-04" db="EMBL/GenBank/DDBJ databases">
        <title>Evolution of plant cell wall degrading machinery underlies the functional diversity of forest fungi.</title>
        <authorList>
            <consortium name="US DOE Joint Genome Institute (JGI-PGF)"/>
            <person name="Eastwood D.C."/>
            <person name="Floudas D."/>
            <person name="Binder M."/>
            <person name="Majcherczyk A."/>
            <person name="Schneider P."/>
            <person name="Aerts A."/>
            <person name="Asiegbu F.O."/>
            <person name="Baker S.E."/>
            <person name="Barry K."/>
            <person name="Bendiksby M."/>
            <person name="Blumentritt M."/>
            <person name="Coutinho P.M."/>
            <person name="Cullen D."/>
            <person name="Cullen D."/>
            <person name="Gathman A."/>
            <person name="Goodell B."/>
            <person name="Henrissat B."/>
            <person name="Ihrmark K."/>
            <person name="Kauserud H."/>
            <person name="Kohler A."/>
            <person name="LaButti K."/>
            <person name="Lapidus A."/>
            <person name="Lavin J.L."/>
            <person name="Lee Y.-H."/>
            <person name="Lindquist E."/>
            <person name="Lilly W."/>
            <person name="Lucas S."/>
            <person name="Morin E."/>
            <person name="Murat C."/>
            <person name="Oguiza J.A."/>
            <person name="Park J."/>
            <person name="Pisabarro A.G."/>
            <person name="Riley R."/>
            <person name="Rosling A."/>
            <person name="Salamov A."/>
            <person name="Schmidt O."/>
            <person name="Schmutz J."/>
            <person name="Skrede I."/>
            <person name="Stenlid J."/>
            <person name="Wiebenga A."/>
            <person name="Xie X."/>
            <person name="Kues U."/>
            <person name="Hibbett D.S."/>
            <person name="Hoffmeister D."/>
            <person name="Hogberg N."/>
            <person name="Martin F."/>
            <person name="Grigoriev I.V."/>
            <person name="Watkinson S.C."/>
        </authorList>
    </citation>
    <scope>NUCLEOTIDE SEQUENCE</scope>
    <source>
        <strain evidence="2">S7.9</strain>
    </source>
</reference>